<dbReference type="EMBL" id="CP043314">
    <property type="protein sequence ID" value="QEK39032.1"/>
    <property type="molecule type" value="Genomic_DNA"/>
</dbReference>
<dbReference type="AlphaFoldDB" id="A0A5C0UI24"/>
<organism evidence="1 2">
    <name type="scientific">Candidatus Nesciobacter abundans</name>
    <dbReference type="NCBI Taxonomy" id="2601668"/>
    <lineage>
        <taxon>Bacteria</taxon>
        <taxon>Pseudomonadati</taxon>
        <taxon>Pseudomonadota</taxon>
        <taxon>Alphaproteobacteria</taxon>
        <taxon>Holosporales</taxon>
        <taxon>Holosporaceae</taxon>
        <taxon>Candidatus Nesciobacter</taxon>
    </lineage>
</organism>
<gene>
    <name evidence="1" type="ORF">FZC36_01105</name>
</gene>
<accession>A0A5C0UI24</accession>
<evidence type="ECO:0000313" key="1">
    <source>
        <dbReference type="EMBL" id="QEK39032.1"/>
    </source>
</evidence>
<dbReference type="Proteomes" id="UP000324924">
    <property type="component" value="Chromosome"/>
</dbReference>
<reference evidence="1 2" key="1">
    <citation type="submission" date="2019-08" db="EMBL/GenBank/DDBJ databases">
        <title>Highly reduced genomes of protist endosymbionts show evolutionary convergence.</title>
        <authorList>
            <person name="George E."/>
            <person name="Husnik F."/>
            <person name="Tashyreva D."/>
            <person name="Prokopchuk G."/>
            <person name="Horak A."/>
            <person name="Kwong W.K."/>
            <person name="Lukes J."/>
            <person name="Keeling P.J."/>
        </authorList>
    </citation>
    <scope>NUCLEOTIDE SEQUENCE [LARGE SCALE GENOMIC DNA]</scope>
    <source>
        <strain evidence="1">1604HC</strain>
    </source>
</reference>
<evidence type="ECO:0000313" key="2">
    <source>
        <dbReference type="Proteomes" id="UP000324924"/>
    </source>
</evidence>
<dbReference type="KEGG" id="nabu:FZC36_01105"/>
<proteinExistence type="predicted"/>
<keyword evidence="2" id="KW-1185">Reference proteome</keyword>
<name>A0A5C0UI24_9PROT</name>
<protein>
    <submittedName>
        <fullName evidence="1">Uncharacterized protein</fullName>
    </submittedName>
</protein>
<dbReference type="RefSeq" id="WP_148972155.1">
    <property type="nucleotide sequence ID" value="NZ_CP043314.1"/>
</dbReference>
<sequence length="622" mass="70564">MKLKSSLLILSSIICCDLSCRSLALEKAAVDFLSKGEKYDGAIGYCEKIDSEYVLCLETGESVSSKNKSFAKLFKNNPFGGKHLELSPIWRSIVSKEADLEFVIDSEIGYAVSQKLVGKSEKDASIAMLDKMKLISSDYFKSGILKGLEKHSAELSVEDKDKFASYRTEVDLDAKKLQEEYDLAVKLKSKLEGVDSFSDQDRVLLNELKVEYEKARQGYEVSENLEKIKKHATGLYEGKVNDYKKEISDFNEIIESRFPDSDLDLSFLKSVASADFEKFVISKYAQNIKSLLNIFIQKLIKIHDIKKDFEKLRGIKNSETLEKIRKSSDLEDNSYMNTFWNLTNVQSLTKILENTSSLSIDSAYDLLVKHSQVENATLAEKYAKKDLSMNEVLKETKEQIFERFKIYLNTKLISNSISKNIFEYSVNQYKSLLGKINSAIEKNKKEARKEKITEALSNIQKYLVMENENIVKSIENLSAAVNSVDISHRLNDSDLKSIENKSAYGKFANSSSSFGFSADNLGFNIYSKEGKKDLNIDKFLVEQSVSYLQAKNSTDSFEEEMHEIFSKMESLIGKEKGNDYLKGQNSSLNMLSKSPEELEQNLKDGMSSIKQKHIDEISKLSK</sequence>